<accession>A0A9D1RHV5</accession>
<gene>
    <name evidence="10" type="ORF">IAC47_05440</name>
</gene>
<organism evidence="10 11">
    <name type="scientific">Candidatus Onthomorpha intestinigallinarum</name>
    <dbReference type="NCBI Taxonomy" id="2840880"/>
    <lineage>
        <taxon>Bacteria</taxon>
        <taxon>Pseudomonadati</taxon>
        <taxon>Bacteroidota</taxon>
        <taxon>Bacteroidia</taxon>
        <taxon>Bacteroidales</taxon>
        <taxon>Candidatus Onthomorpha</taxon>
    </lineage>
</organism>
<dbReference type="PROSITE" id="PS00123">
    <property type="entry name" value="ALKALINE_PHOSPHATASE"/>
    <property type="match status" value="1"/>
</dbReference>
<evidence type="ECO:0000313" key="11">
    <source>
        <dbReference type="Proteomes" id="UP000824267"/>
    </source>
</evidence>
<dbReference type="Pfam" id="PF00245">
    <property type="entry name" value="Alk_phosphatase"/>
    <property type="match status" value="2"/>
</dbReference>
<reference evidence="10" key="1">
    <citation type="journal article" date="2021" name="PeerJ">
        <title>Extensive microbial diversity within the chicken gut microbiome revealed by metagenomics and culture.</title>
        <authorList>
            <person name="Gilroy R."/>
            <person name="Ravi A."/>
            <person name="Getino M."/>
            <person name="Pursley I."/>
            <person name="Horton D.L."/>
            <person name="Alikhan N.F."/>
            <person name="Baker D."/>
            <person name="Gharbi K."/>
            <person name="Hall N."/>
            <person name="Watson M."/>
            <person name="Adriaenssens E.M."/>
            <person name="Foster-Nyarko E."/>
            <person name="Jarju S."/>
            <person name="Secka A."/>
            <person name="Antonio M."/>
            <person name="Oren A."/>
            <person name="Chaudhuri R.R."/>
            <person name="La Ragione R."/>
            <person name="Hildebrand F."/>
            <person name="Pallen M.J."/>
        </authorList>
    </citation>
    <scope>NUCLEOTIDE SEQUENCE</scope>
    <source>
        <strain evidence="10">Gambia16-930</strain>
    </source>
</reference>
<keyword evidence="3 8" id="KW-0479">Metal-binding</keyword>
<evidence type="ECO:0000256" key="5">
    <source>
        <dbReference type="ARBA" id="ARBA00022833"/>
    </source>
</evidence>
<comment type="cofactor">
    <cofactor evidence="8">
        <name>Mg(2+)</name>
        <dbReference type="ChEBI" id="CHEBI:18420"/>
    </cofactor>
    <text evidence="8">Binds 1 Mg(2+) ion.</text>
</comment>
<keyword evidence="4" id="KW-0378">Hydrolase</keyword>
<evidence type="ECO:0000256" key="7">
    <source>
        <dbReference type="PIRSR" id="PIRSR601952-1"/>
    </source>
</evidence>
<feature type="binding site" evidence="8">
    <location>
        <position position="32"/>
    </location>
    <ligand>
        <name>Zn(2+)</name>
        <dbReference type="ChEBI" id="CHEBI:29105"/>
        <label>2</label>
    </ligand>
</feature>
<feature type="binding site" evidence="8">
    <location>
        <position position="32"/>
    </location>
    <ligand>
        <name>Mg(2+)</name>
        <dbReference type="ChEBI" id="CHEBI:18420"/>
    </ligand>
</feature>
<comment type="cofactor">
    <cofactor evidence="8">
        <name>Zn(2+)</name>
        <dbReference type="ChEBI" id="CHEBI:29105"/>
    </cofactor>
    <text evidence="8">Binds 2 Zn(2+) ions.</text>
</comment>
<keyword evidence="5 8" id="KW-0862">Zinc</keyword>
<evidence type="ECO:0000256" key="2">
    <source>
        <dbReference type="ARBA" id="ARBA00022553"/>
    </source>
</evidence>
<comment type="similarity">
    <text evidence="1 9">Belongs to the alkaline phosphatase family.</text>
</comment>
<dbReference type="InterPro" id="IPR001952">
    <property type="entry name" value="Alkaline_phosphatase"/>
</dbReference>
<dbReference type="CDD" id="cd16012">
    <property type="entry name" value="ALP"/>
    <property type="match status" value="1"/>
</dbReference>
<feature type="binding site" evidence="8">
    <location>
        <position position="242"/>
    </location>
    <ligand>
        <name>Mg(2+)</name>
        <dbReference type="ChEBI" id="CHEBI:18420"/>
    </ligand>
</feature>
<feature type="binding site" evidence="8">
    <location>
        <position position="247"/>
    </location>
    <ligand>
        <name>Zn(2+)</name>
        <dbReference type="ChEBI" id="CHEBI:29105"/>
        <label>2</label>
    </ligand>
</feature>
<feature type="active site" description="Phosphoserine intermediate" evidence="7">
    <location>
        <position position="73"/>
    </location>
</feature>
<feature type="binding site" evidence="8">
    <location>
        <position position="124"/>
    </location>
    <ligand>
        <name>Mg(2+)</name>
        <dbReference type="ChEBI" id="CHEBI:18420"/>
    </ligand>
</feature>
<dbReference type="GO" id="GO:0004035">
    <property type="term" value="F:alkaline phosphatase activity"/>
    <property type="evidence" value="ECO:0007669"/>
    <property type="project" value="TreeGrafter"/>
</dbReference>
<evidence type="ECO:0000256" key="1">
    <source>
        <dbReference type="ARBA" id="ARBA00005984"/>
    </source>
</evidence>
<keyword evidence="6 8" id="KW-0460">Magnesium</keyword>
<dbReference type="InterPro" id="IPR018299">
    <property type="entry name" value="Alkaline_phosphatase_AS"/>
</dbReference>
<feature type="binding site" evidence="8">
    <location>
        <position position="126"/>
    </location>
    <ligand>
        <name>Mg(2+)</name>
        <dbReference type="ChEBI" id="CHEBI:18420"/>
    </ligand>
</feature>
<evidence type="ECO:0000313" key="10">
    <source>
        <dbReference type="EMBL" id="HIW87700.1"/>
    </source>
</evidence>
<dbReference type="Proteomes" id="UP000824267">
    <property type="component" value="Unassembled WGS sequence"/>
</dbReference>
<dbReference type="PRINTS" id="PR00113">
    <property type="entry name" value="ALKPHPHTASE"/>
</dbReference>
<dbReference type="EMBL" id="DXGG01000171">
    <property type="protein sequence ID" value="HIW87700.1"/>
    <property type="molecule type" value="Genomic_DNA"/>
</dbReference>
<sequence>MRGFCIAVCLFFLPFVLWSQQNVRNVILMIGDGMGLAHSYAAYLYNGDSLVMFTMPYTAFAITSCADRKVTDSGAGGTAIATGHKTNYGCIGMDDKGNARISLLEIAKRAGKSTAMVCTSSITHATPASFVAHVSDRDLQDSIALAYLSGNVDVVLGGGRDNFMPDKRKDGLNVADSLKEKGYAIVTDMDELDEVKSDRIVGLFAENHLEPFAKRGNFMEKSMTKALDVVSDNEEGFFMMVEGSKIDMESHDNRYERMMDELLDFDACVRIALDFARKDGHTLVVVVADHETGGLALKSKDKGTECEWTSDDHTAIPVPVYAYGPGSEQFRGVIQNTDIFWKIYNLMIK</sequence>
<protein>
    <submittedName>
        <fullName evidence="10">Alkaline phosphatase</fullName>
    </submittedName>
</protein>
<feature type="binding site" evidence="8">
    <location>
        <position position="290"/>
    </location>
    <ligand>
        <name>Zn(2+)</name>
        <dbReference type="ChEBI" id="CHEBI:29105"/>
        <label>2</label>
    </ligand>
</feature>
<proteinExistence type="inferred from homology"/>
<reference evidence="10" key="2">
    <citation type="submission" date="2021-04" db="EMBL/GenBank/DDBJ databases">
        <authorList>
            <person name="Gilroy R."/>
        </authorList>
    </citation>
    <scope>NUCLEOTIDE SEQUENCE</scope>
    <source>
        <strain evidence="10">Gambia16-930</strain>
    </source>
</reference>
<evidence type="ECO:0000256" key="3">
    <source>
        <dbReference type="ARBA" id="ARBA00022723"/>
    </source>
</evidence>
<feature type="binding site" evidence="8">
    <location>
        <position position="251"/>
    </location>
    <ligand>
        <name>Zn(2+)</name>
        <dbReference type="ChEBI" id="CHEBI:29105"/>
        <label>2</label>
    </ligand>
</feature>
<dbReference type="PANTHER" id="PTHR11596:SF5">
    <property type="entry name" value="ALKALINE PHOSPHATASE"/>
    <property type="match status" value="1"/>
</dbReference>
<dbReference type="SUPFAM" id="SSF53649">
    <property type="entry name" value="Alkaline phosphatase-like"/>
    <property type="match status" value="1"/>
</dbReference>
<evidence type="ECO:0000256" key="6">
    <source>
        <dbReference type="ARBA" id="ARBA00022842"/>
    </source>
</evidence>
<dbReference type="GO" id="GO:0046872">
    <property type="term" value="F:metal ion binding"/>
    <property type="evidence" value="ECO:0007669"/>
    <property type="project" value="UniProtKB-KW"/>
</dbReference>
<dbReference type="AlphaFoldDB" id="A0A9D1RHV5"/>
<evidence type="ECO:0000256" key="4">
    <source>
        <dbReference type="ARBA" id="ARBA00022801"/>
    </source>
</evidence>
<dbReference type="SMART" id="SM00098">
    <property type="entry name" value="alkPPc"/>
    <property type="match status" value="1"/>
</dbReference>
<evidence type="ECO:0000256" key="9">
    <source>
        <dbReference type="RuleBase" id="RU003946"/>
    </source>
</evidence>
<evidence type="ECO:0000256" key="8">
    <source>
        <dbReference type="PIRSR" id="PIRSR601952-2"/>
    </source>
</evidence>
<feature type="binding site" evidence="8">
    <location>
        <position position="289"/>
    </location>
    <ligand>
        <name>Zn(2+)</name>
        <dbReference type="ChEBI" id="CHEBI:29105"/>
        <label>2</label>
    </ligand>
</feature>
<dbReference type="Gene3D" id="3.40.720.10">
    <property type="entry name" value="Alkaline Phosphatase, subunit A"/>
    <property type="match status" value="1"/>
</dbReference>
<name>A0A9D1RHV5_9BACT</name>
<keyword evidence="2" id="KW-0597">Phosphoprotein</keyword>
<dbReference type="PANTHER" id="PTHR11596">
    <property type="entry name" value="ALKALINE PHOSPHATASE"/>
    <property type="match status" value="1"/>
</dbReference>
<comment type="caution">
    <text evidence="10">The sequence shown here is derived from an EMBL/GenBank/DDBJ whole genome shotgun (WGS) entry which is preliminary data.</text>
</comment>
<dbReference type="InterPro" id="IPR017850">
    <property type="entry name" value="Alkaline_phosphatase_core_sf"/>
</dbReference>